<dbReference type="PROSITE" id="PS50026">
    <property type="entry name" value="EGF_3"/>
    <property type="match status" value="1"/>
</dbReference>
<comment type="caution">
    <text evidence="2">Lacks conserved residue(s) required for the propagation of feature annotation.</text>
</comment>
<dbReference type="PROSITE" id="PS00022">
    <property type="entry name" value="EGF_1"/>
    <property type="match status" value="1"/>
</dbReference>
<dbReference type="InterPro" id="IPR000742">
    <property type="entry name" value="EGF"/>
</dbReference>
<dbReference type="OrthoDB" id="382013at2759"/>
<evidence type="ECO:0000313" key="5">
    <source>
        <dbReference type="EMBL" id="ORY37753.1"/>
    </source>
</evidence>
<proteinExistence type="predicted"/>
<dbReference type="EMBL" id="MCOG01000141">
    <property type="protein sequence ID" value="ORY37753.1"/>
    <property type="molecule type" value="Genomic_DNA"/>
</dbReference>
<dbReference type="AlphaFoldDB" id="A0A1Y2BSN7"/>
<dbReference type="Proteomes" id="UP000193920">
    <property type="component" value="Unassembled WGS sequence"/>
</dbReference>
<sequence length="921" mass="105369">MFILVSLSKKVYSNGINVSNEDELNNALNQNYTDIIITSSFSIKNNYCFFPGDNNSINISGITNDIILTIENEDIELQFKEYDYIEIKNLTFNGNIHIINCYYTNIVNIKFNGVFFGDNDDFYFITFKNIEYINSQHKISDYGFIFYNSLVSITGSKFIGSKSISKYILYSESNSEIGYYTSLSINNSYFSGEYMCGIIESLMTISSITNTDFANAVALNGSVFNDKKGILYVYGCKLINNYSYDSGGIFYSESFEMVTGFNLYISNSTAIHNGGIIYATSTPENRFNNVEFANIIVENINIPIYSNNPGIIASINDYSGLNIINIQVNNITCSEKNSCSLFDLKVYSNIYIDNININNIKFRNSDGLLIRYDDSFQTDVVIINLKLNNITNYGNDFSTIIASIINGNITMNGVEVNNFNGLNSDFIHCSNECYINLDEIYVDNVEICNTGNLININSGMVVMDNSEINNITINNPIINMSTGNIWINNSKFNNLYNISSSRYLYFDSDNDNNKKSNNLIIISNEYGDININNTIFSGFNGCYGFPLYGQVNLILENIYVENSYFENGFIFIKPSIINTTYQYDVKISNSDFKNNTSMNGSIIHIDYAEFVNYNILIDNSSFESNNAKQNGGIIYSLYYSPYKIVNFYNCIFKDNKAHIGNISYSYSITSEPFFNNKNEIIINNGIESFATNPSKIKINKIFSNNINIISGYHINDIISFYLFDDYDNLIDMGSDLDEMKIEELVFFSIEMNDKQNAIIQGQNKNYCWGTTCTFSNFEIIGNPGIYELIFKIMNFGKYKKFENSTYSLKLTINECDKNKYLYQIRKNENFKSCYMPICEPVCSNNGVCINDNICECSKRYTGKTCNEYYKLKRWKLYDILVRVISIGLIIISIFLLIALFIYKENNIIKKGIFIDLWFSFN</sequence>
<dbReference type="Gene3D" id="2.10.25.10">
    <property type="entry name" value="Laminin"/>
    <property type="match status" value="1"/>
</dbReference>
<dbReference type="Pfam" id="PF07974">
    <property type="entry name" value="EGF_2"/>
    <property type="match status" value="1"/>
</dbReference>
<keyword evidence="2" id="KW-0245">EGF-like domain</keyword>
<reference evidence="5 6" key="1">
    <citation type="submission" date="2016-08" db="EMBL/GenBank/DDBJ databases">
        <title>A Parts List for Fungal Cellulosomes Revealed by Comparative Genomics.</title>
        <authorList>
            <consortium name="DOE Joint Genome Institute"/>
            <person name="Haitjema C.H."/>
            <person name="Gilmore S.P."/>
            <person name="Henske J.K."/>
            <person name="Solomon K.V."/>
            <person name="De Groot R."/>
            <person name="Kuo A."/>
            <person name="Mondo S.J."/>
            <person name="Salamov A.A."/>
            <person name="Labutti K."/>
            <person name="Zhao Z."/>
            <person name="Chiniquy J."/>
            <person name="Barry K."/>
            <person name="Brewer H.M."/>
            <person name="Purvine S.O."/>
            <person name="Wright A.T."/>
            <person name="Boxma B."/>
            <person name="Van Alen T."/>
            <person name="Hackstein J.H."/>
            <person name="Baker S.E."/>
            <person name="Grigoriev I.V."/>
            <person name="O'Malley M.A."/>
        </authorList>
    </citation>
    <scope>NUCLEOTIDE SEQUENCE [LARGE SCALE GENOMIC DNA]</scope>
    <source>
        <strain evidence="5 6">G1</strain>
    </source>
</reference>
<evidence type="ECO:0000259" key="4">
    <source>
        <dbReference type="PROSITE" id="PS50026"/>
    </source>
</evidence>
<keyword evidence="3" id="KW-0472">Membrane</keyword>
<protein>
    <recommendedName>
        <fullName evidence="4">EGF-like domain-containing protein</fullName>
    </recommendedName>
</protein>
<feature type="transmembrane region" description="Helical" evidence="3">
    <location>
        <begin position="879"/>
        <end position="902"/>
    </location>
</feature>
<accession>A0A1Y2BSN7</accession>
<keyword evidence="1 2" id="KW-1015">Disulfide bond</keyword>
<gene>
    <name evidence="5" type="ORF">LY90DRAFT_511162</name>
</gene>
<comment type="caution">
    <text evidence="5">The sequence shown here is derived from an EMBL/GenBank/DDBJ whole genome shotgun (WGS) entry which is preliminary data.</text>
</comment>
<keyword evidence="6" id="KW-1185">Reference proteome</keyword>
<dbReference type="InterPro" id="IPR013111">
    <property type="entry name" value="EGF_extracell"/>
</dbReference>
<keyword evidence="3" id="KW-1133">Transmembrane helix</keyword>
<evidence type="ECO:0000256" key="1">
    <source>
        <dbReference type="ARBA" id="ARBA00023157"/>
    </source>
</evidence>
<name>A0A1Y2BSN7_9FUNG</name>
<feature type="domain" description="EGF-like" evidence="4">
    <location>
        <begin position="834"/>
        <end position="866"/>
    </location>
</feature>
<evidence type="ECO:0000256" key="3">
    <source>
        <dbReference type="SAM" id="Phobius"/>
    </source>
</evidence>
<feature type="disulfide bond" evidence="2">
    <location>
        <begin position="856"/>
        <end position="865"/>
    </location>
</feature>
<keyword evidence="3" id="KW-0812">Transmembrane</keyword>
<evidence type="ECO:0000313" key="6">
    <source>
        <dbReference type="Proteomes" id="UP000193920"/>
    </source>
</evidence>
<feature type="disulfide bond" evidence="2">
    <location>
        <begin position="838"/>
        <end position="848"/>
    </location>
</feature>
<organism evidence="5 6">
    <name type="scientific">Neocallimastix californiae</name>
    <dbReference type="NCBI Taxonomy" id="1754190"/>
    <lineage>
        <taxon>Eukaryota</taxon>
        <taxon>Fungi</taxon>
        <taxon>Fungi incertae sedis</taxon>
        <taxon>Chytridiomycota</taxon>
        <taxon>Chytridiomycota incertae sedis</taxon>
        <taxon>Neocallimastigomycetes</taxon>
        <taxon>Neocallimastigales</taxon>
        <taxon>Neocallimastigaceae</taxon>
        <taxon>Neocallimastix</taxon>
    </lineage>
</organism>
<dbReference type="CDD" id="cd00054">
    <property type="entry name" value="EGF_CA"/>
    <property type="match status" value="1"/>
</dbReference>
<evidence type="ECO:0000256" key="2">
    <source>
        <dbReference type="PROSITE-ProRule" id="PRU00076"/>
    </source>
</evidence>